<name>E5AA30_LEPMJ</name>
<feature type="compositionally biased region" description="Basic and acidic residues" evidence="1">
    <location>
        <begin position="472"/>
        <end position="495"/>
    </location>
</feature>
<dbReference type="Pfam" id="PF20778">
    <property type="entry name" value="SLS1_C"/>
    <property type="match status" value="1"/>
</dbReference>
<feature type="compositionally biased region" description="Polar residues" evidence="1">
    <location>
        <begin position="30"/>
        <end position="46"/>
    </location>
</feature>
<evidence type="ECO:0000259" key="4">
    <source>
        <dbReference type="Pfam" id="PF20777"/>
    </source>
</evidence>
<dbReference type="PANTHER" id="PTHR37919">
    <property type="entry name" value="PROTEIN CBG05606"/>
    <property type="match status" value="1"/>
</dbReference>
<dbReference type="InParanoid" id="E5AA30"/>
<dbReference type="EMBL" id="FP929138">
    <property type="protein sequence ID" value="CBY00521.1"/>
    <property type="molecule type" value="Genomic_DNA"/>
</dbReference>
<dbReference type="InterPro" id="IPR048401">
    <property type="entry name" value="SLS1_C"/>
</dbReference>
<reference evidence="7" key="1">
    <citation type="journal article" date="2011" name="Nat. Commun.">
        <title>Effector diversification within compartments of the Leptosphaeria maculans genome affected by Repeat-Induced Point mutations.</title>
        <authorList>
            <person name="Rouxel T."/>
            <person name="Grandaubert J."/>
            <person name="Hane J.K."/>
            <person name="Hoede C."/>
            <person name="van de Wouw A.P."/>
            <person name="Couloux A."/>
            <person name="Dominguez V."/>
            <person name="Anthouard V."/>
            <person name="Bally P."/>
            <person name="Bourras S."/>
            <person name="Cozijnsen A.J."/>
            <person name="Ciuffetti L.M."/>
            <person name="Degrave A."/>
            <person name="Dilmaghani A."/>
            <person name="Duret L."/>
            <person name="Fudal I."/>
            <person name="Goodwin S.B."/>
            <person name="Gout L."/>
            <person name="Glaser N."/>
            <person name="Linglin J."/>
            <person name="Kema G.H.J."/>
            <person name="Lapalu N."/>
            <person name="Lawrence C.B."/>
            <person name="May K."/>
            <person name="Meyer M."/>
            <person name="Ollivier B."/>
            <person name="Poulain J."/>
            <person name="Schoch C.L."/>
            <person name="Simon A."/>
            <person name="Spatafora J.W."/>
            <person name="Stachowiak A."/>
            <person name="Turgeon B.G."/>
            <person name="Tyler B.M."/>
            <person name="Vincent D."/>
            <person name="Weissenbach J."/>
            <person name="Amselem J."/>
            <person name="Quesneville H."/>
            <person name="Oliver R.P."/>
            <person name="Wincker P."/>
            <person name="Balesdent M.-H."/>
            <person name="Howlett B.J."/>
        </authorList>
    </citation>
    <scope>NUCLEOTIDE SEQUENCE [LARGE SCALE GENOMIC DNA]</scope>
    <source>
        <strain evidence="7">JN3 / isolate v23.1.3 / race Av1-4-5-6-7-8</strain>
    </source>
</reference>
<dbReference type="GeneID" id="13291545"/>
<organism evidence="7">
    <name type="scientific">Leptosphaeria maculans (strain JN3 / isolate v23.1.3 / race Av1-4-5-6-7-8)</name>
    <name type="common">Blackleg fungus</name>
    <name type="synonym">Phoma lingam</name>
    <dbReference type="NCBI Taxonomy" id="985895"/>
    <lineage>
        <taxon>Eukaryota</taxon>
        <taxon>Fungi</taxon>
        <taxon>Dikarya</taxon>
        <taxon>Ascomycota</taxon>
        <taxon>Pezizomycotina</taxon>
        <taxon>Dothideomycetes</taxon>
        <taxon>Pleosporomycetidae</taxon>
        <taxon>Pleosporales</taxon>
        <taxon>Pleosporineae</taxon>
        <taxon>Leptosphaeriaceae</taxon>
        <taxon>Plenodomus</taxon>
        <taxon>Plenodomus lingam/Leptosphaeria maculans species complex</taxon>
    </lineage>
</organism>
<dbReference type="Pfam" id="PF20777">
    <property type="entry name" value="KH_SLS1_2"/>
    <property type="match status" value="1"/>
</dbReference>
<gene>
    <name evidence="6" type="ORF">LEMA_P016510.1</name>
</gene>
<dbReference type="AlphaFoldDB" id="E5AA30"/>
<evidence type="ECO:0000259" key="3">
    <source>
        <dbReference type="Pfam" id="PF20776"/>
    </source>
</evidence>
<dbReference type="Pfam" id="PF14611">
    <property type="entry name" value="KH_SLS1_1"/>
    <property type="match status" value="1"/>
</dbReference>
<dbReference type="Pfam" id="PF20776">
    <property type="entry name" value="SLS1_N"/>
    <property type="match status" value="1"/>
</dbReference>
<dbReference type="InterPro" id="IPR048400">
    <property type="entry name" value="SLS1_N"/>
</dbReference>
<feature type="region of interest" description="Disordered" evidence="1">
    <location>
        <begin position="30"/>
        <end position="53"/>
    </location>
</feature>
<feature type="region of interest" description="Disordered" evidence="1">
    <location>
        <begin position="462"/>
        <end position="502"/>
    </location>
</feature>
<dbReference type="OrthoDB" id="5392646at2759"/>
<evidence type="ECO:0000256" key="1">
    <source>
        <dbReference type="SAM" id="MobiDB-lite"/>
    </source>
</evidence>
<dbReference type="Proteomes" id="UP000002668">
    <property type="component" value="Genome"/>
</dbReference>
<dbReference type="VEuPathDB" id="FungiDB:LEMA_P016510.1"/>
<accession>E5AA30</accession>
<dbReference type="STRING" id="985895.E5AA30"/>
<proteinExistence type="predicted"/>
<evidence type="ECO:0000313" key="6">
    <source>
        <dbReference type="EMBL" id="CBY00521.1"/>
    </source>
</evidence>
<dbReference type="InterPro" id="IPR048748">
    <property type="entry name" value="SLS1_KH2"/>
</dbReference>
<evidence type="ECO:0000259" key="2">
    <source>
        <dbReference type="Pfam" id="PF14611"/>
    </source>
</evidence>
<evidence type="ECO:0000259" key="5">
    <source>
        <dbReference type="Pfam" id="PF20778"/>
    </source>
</evidence>
<dbReference type="InterPro" id="IPR032741">
    <property type="entry name" value="Sls1_KH-1"/>
</dbReference>
<sequence>MLAPRAPSAFVCLRCDVQFARPSFPRFARQTSRSRFSTSAHLSSEDASAEAEPQPLKIIRQKEPLNRVRKRMGKTVRETSARLGGIKTLGDDAEILVVSEIADKNKNLGIDDSAVTRPKRAPITYVPDFAASLNEEKVVLTRYESHRQIENLRPEIAGEPNEPQHVSQATFVKLQKTLNTGFTHWQLAAFYSIAKHVRSHDVDKKVIEGLTSGNGTPKRPVKRSEWQPGTTDIMDRLPGLDVTIRPKKMSVSKQLMVDRILRECWKLEPLEEIEAPGEIEMSLQPWQIALLNVGESDTVLDKIGQTRRAKFEFHQQHGILRITADKTTAEYATNDIEEALANTESKHLNLRPWLGVLAEGKIPKPKHLASMFSQIDIDTVSMLTRTVIEKVDGAIIWIRGLDGSAVAEAERLLIRLLPLNDQVTHSIDAQIVEVAKDSNYLMPVFLAENALDQKNRKAAFGRNLMPKSKSATPKDVEVSEEHQEEYQEEHQEATDKPVSTPETYSAHVDRVVAAMHRSAADISPPPKAAGSWSSKSEYFMSAELGQALFPLNTSPPTTTTPEPTTTTVAPPLTFNPFTPGLTSLLTSPQFTATNQMQGPSLIYDFIPSAIQPSFNRGQLLPDLRIQMRTGRAGSNPRLHYLTLGFDKRIHNVLLPNKAVDIRFRSSARLKMKNPSSVEVVKEWLEQVKLNVEQGGRLWAPDLELEIPTWTIPGETEDAPESTKPVKYLFSAVSFRQSITGMVGDTMVSFRTLQSGKLGGQTGVLSAHYTGHGDVLLRNQDEIREFARKAFALVDLVEMGAGATVPVAKRMNPRAVVSARKLRRAQEQAAQRAMEEGEVAVGLEKPWEPLGEGEGESGESGAADGVVATSDEATVTPLEATATSDEVAATLDGATATSDEATATPDEAANV</sequence>
<protein>
    <submittedName>
        <fullName evidence="6">Uncharacterized protein</fullName>
    </submittedName>
</protein>
<feature type="domain" description="SLS1 second KH" evidence="4">
    <location>
        <begin position="363"/>
        <end position="414"/>
    </location>
</feature>
<feature type="domain" description="SLS1 N-terminal" evidence="3">
    <location>
        <begin position="141"/>
        <end position="268"/>
    </location>
</feature>
<keyword evidence="7" id="KW-1185">Reference proteome</keyword>
<dbReference type="eggNOG" id="ENOG502TDDA">
    <property type="taxonomic scope" value="Eukaryota"/>
</dbReference>
<dbReference type="OMA" id="FVCLRCE"/>
<evidence type="ECO:0000313" key="7">
    <source>
        <dbReference type="Proteomes" id="UP000002668"/>
    </source>
</evidence>
<feature type="region of interest" description="Disordered" evidence="1">
    <location>
        <begin position="843"/>
        <end position="910"/>
    </location>
</feature>
<feature type="domain" description="SLS1 first KH" evidence="2">
    <location>
        <begin position="276"/>
        <end position="343"/>
    </location>
</feature>
<dbReference type="GO" id="GO:0005743">
    <property type="term" value="C:mitochondrial inner membrane"/>
    <property type="evidence" value="ECO:0007669"/>
    <property type="project" value="InterPro"/>
</dbReference>
<dbReference type="HOGENOM" id="CLU_326008_0_0_1"/>
<feature type="domain" description="SLS1 C-terminal" evidence="5">
    <location>
        <begin position="450"/>
        <end position="791"/>
    </location>
</feature>
<dbReference type="PANTHER" id="PTHR37919:SF2">
    <property type="entry name" value="EXPERA DOMAIN-CONTAINING PROTEIN"/>
    <property type="match status" value="1"/>
</dbReference>